<dbReference type="Pfam" id="PF14393">
    <property type="entry name" value="DUF4422"/>
    <property type="match status" value="1"/>
</dbReference>
<evidence type="ECO:0000259" key="1">
    <source>
        <dbReference type="Pfam" id="PF14393"/>
    </source>
</evidence>
<proteinExistence type="predicted"/>
<name>A0A4R5N7T5_9LACO</name>
<dbReference type="RefSeq" id="WP_133264347.1">
    <property type="nucleotide sequence ID" value="NZ_JAGYGP010000001.1"/>
</dbReference>
<accession>A0A4R5N7T5</accession>
<evidence type="ECO:0000313" key="2">
    <source>
        <dbReference type="EMBL" id="TDG67946.1"/>
    </source>
</evidence>
<feature type="domain" description="DUF4422" evidence="1">
    <location>
        <begin position="7"/>
        <end position="223"/>
    </location>
</feature>
<organism evidence="2 3">
    <name type="scientific">Leuconostoc fallax</name>
    <dbReference type="NCBI Taxonomy" id="1251"/>
    <lineage>
        <taxon>Bacteria</taxon>
        <taxon>Bacillati</taxon>
        <taxon>Bacillota</taxon>
        <taxon>Bacilli</taxon>
        <taxon>Lactobacillales</taxon>
        <taxon>Lactobacillaceae</taxon>
        <taxon>Leuconostoc</taxon>
    </lineage>
</organism>
<keyword evidence="3" id="KW-1185">Reference proteome</keyword>
<protein>
    <recommendedName>
        <fullName evidence="1">DUF4422 domain-containing protein</fullName>
    </recommendedName>
</protein>
<comment type="caution">
    <text evidence="2">The sequence shown here is derived from an EMBL/GenBank/DDBJ whole genome shotgun (WGS) entry which is preliminary data.</text>
</comment>
<evidence type="ECO:0000313" key="3">
    <source>
        <dbReference type="Proteomes" id="UP000295681"/>
    </source>
</evidence>
<dbReference type="STRING" id="907931.GCA_000165675_01125"/>
<sequence>MTEKIEIMVAAHKIAPMPVASIYTPLQVGAALSSEHFPEYTWDDTGDNISIKNKQYNELTALYWARHNSQADIVGLVHYRRYFTFNRQKNLNTILSEAQLRDLLQHVDVIVPKKRHYWIESSESHYRHAHHGQSLDILREVIQTDYPDYNEAFEANMASTSAHMFNMLIMRRQLFNDYVDWLFDILDKVEHRLSPEVQNWSVYERRVYGFLSERLLDVWLTKHQIKYQEVPVVFMEHQNWLKKGTKFLARKFGFGRVQ</sequence>
<reference evidence="2 3" key="1">
    <citation type="journal article" date="2019" name="Appl. Microbiol. Biotechnol.">
        <title>Uncovering carbohydrate metabolism through a genotype-phenotype association study of 56 lactic acid bacteria genomes.</title>
        <authorList>
            <person name="Buron-Moles G."/>
            <person name="Chailyan A."/>
            <person name="Dolejs I."/>
            <person name="Forster J."/>
            <person name="Miks M.H."/>
        </authorList>
    </citation>
    <scope>NUCLEOTIDE SEQUENCE [LARGE SCALE GENOMIC DNA]</scope>
    <source>
        <strain evidence="2 3">ATCC 700006</strain>
    </source>
</reference>
<dbReference type="EMBL" id="PUFI01000014">
    <property type="protein sequence ID" value="TDG67946.1"/>
    <property type="molecule type" value="Genomic_DNA"/>
</dbReference>
<dbReference type="Proteomes" id="UP000295681">
    <property type="component" value="Unassembled WGS sequence"/>
</dbReference>
<dbReference type="InterPro" id="IPR025536">
    <property type="entry name" value="DUF4422"/>
</dbReference>
<gene>
    <name evidence="2" type="ORF">C5L23_000252</name>
</gene>
<dbReference type="AlphaFoldDB" id="A0A4R5N7T5"/>